<protein>
    <submittedName>
        <fullName evidence="2">Uncharacterized protein</fullName>
    </submittedName>
</protein>
<name>A0A0E9UVG0_ANGAN</name>
<feature type="region of interest" description="Disordered" evidence="1">
    <location>
        <begin position="1"/>
        <end position="29"/>
    </location>
</feature>
<dbReference type="AlphaFoldDB" id="A0A0E9UVG0"/>
<reference evidence="2" key="2">
    <citation type="journal article" date="2015" name="Fish Shellfish Immunol.">
        <title>Early steps in the European eel (Anguilla anguilla)-Vibrio vulnificus interaction in the gills: Role of the RtxA13 toxin.</title>
        <authorList>
            <person name="Callol A."/>
            <person name="Pajuelo D."/>
            <person name="Ebbesson L."/>
            <person name="Teles M."/>
            <person name="MacKenzie S."/>
            <person name="Amaro C."/>
        </authorList>
    </citation>
    <scope>NUCLEOTIDE SEQUENCE</scope>
</reference>
<dbReference type="EMBL" id="GBXM01039377">
    <property type="protein sequence ID" value="JAH69200.1"/>
    <property type="molecule type" value="Transcribed_RNA"/>
</dbReference>
<evidence type="ECO:0000256" key="1">
    <source>
        <dbReference type="SAM" id="MobiDB-lite"/>
    </source>
</evidence>
<proteinExistence type="predicted"/>
<accession>A0A0E9UVG0</accession>
<reference evidence="2" key="1">
    <citation type="submission" date="2014-11" db="EMBL/GenBank/DDBJ databases">
        <authorList>
            <person name="Amaro Gonzalez C."/>
        </authorList>
    </citation>
    <scope>NUCLEOTIDE SEQUENCE</scope>
</reference>
<organism evidence="2">
    <name type="scientific">Anguilla anguilla</name>
    <name type="common">European freshwater eel</name>
    <name type="synonym">Muraena anguilla</name>
    <dbReference type="NCBI Taxonomy" id="7936"/>
    <lineage>
        <taxon>Eukaryota</taxon>
        <taxon>Metazoa</taxon>
        <taxon>Chordata</taxon>
        <taxon>Craniata</taxon>
        <taxon>Vertebrata</taxon>
        <taxon>Euteleostomi</taxon>
        <taxon>Actinopterygii</taxon>
        <taxon>Neopterygii</taxon>
        <taxon>Teleostei</taxon>
        <taxon>Anguilliformes</taxon>
        <taxon>Anguillidae</taxon>
        <taxon>Anguilla</taxon>
    </lineage>
</organism>
<evidence type="ECO:0000313" key="2">
    <source>
        <dbReference type="EMBL" id="JAH69200.1"/>
    </source>
</evidence>
<sequence length="29" mass="2904">MRDVLDRACPAAGSVMGSSGTPLAPFLPS</sequence>